<keyword evidence="3" id="KW-0547">Nucleotide-binding</keyword>
<protein>
    <submittedName>
        <fullName evidence="9">Serine/threonine protein kinase</fullName>
    </submittedName>
</protein>
<dbReference type="CDD" id="cd00143">
    <property type="entry name" value="PP2Cc"/>
    <property type="match status" value="1"/>
</dbReference>
<name>K6XUW9_9ALTE</name>
<evidence type="ECO:0000313" key="10">
    <source>
        <dbReference type="Proteomes" id="UP000006263"/>
    </source>
</evidence>
<dbReference type="Pfam" id="PF13672">
    <property type="entry name" value="PP2C_2"/>
    <property type="match status" value="1"/>
</dbReference>
<dbReference type="AlphaFoldDB" id="K6XUW9"/>
<evidence type="ECO:0000256" key="5">
    <source>
        <dbReference type="ARBA" id="ARBA00022840"/>
    </source>
</evidence>
<sequence>MISSETKSPAEQGLPSKPEVGLVVTMAFKTVSGVKSVNEDAVAAAQAPNQHALVNKGICALIADGVSSAEAGREASEFCVNTFVQEYYRTPDTWSVSQSGEKTLSSINLNLFKKSHAFTQQEKGYLCTVSALILKSRTAHFFHAGDSHIYLLRGGQVKLLTRDHTVNIGGGKNILARAVGMDSSLQIDYGKQPLEEGDLFLLSTDGVHDFMSPDELSAILLSKLNEQQRCDSLVQLALKNGSDDNLSCALVQVNSLSQESRDDFNSKLTRLPFPPDLEPGMSLDGYRIERELFASSRSQVYLVSDQESGQQMVMKTPSVNFQDDISYIDRFIREEWIGKRIDSKYVVKIITQTRQRNFLYYLMEYVPGLPLDKWMMQNPLPAPKLAICIVKQIALALQAFHEMETIHQDLKPGNILIDENAKIKVIDFGSVFVAGIAEIFVPLEHTGALGTASYSDPHYLQGKNTGVQGDIYALATISYELFTGQLPYGEKIEQCQNSFDFAKLRYRPANEMNPRIPLWFDRALEKGVSIDLSVRYSRLQDFVADLSKPNPVFLQDDPKVSKSRGLLFWQLMSGFWILMLVIVVVLFSTS</sequence>
<accession>K6XUW9</accession>
<evidence type="ECO:0000256" key="2">
    <source>
        <dbReference type="ARBA" id="ARBA00022679"/>
    </source>
</evidence>
<feature type="domain" description="PPM-type phosphatase" evidence="8">
    <location>
        <begin position="25"/>
        <end position="253"/>
    </location>
</feature>
<dbReference type="InterPro" id="IPR000719">
    <property type="entry name" value="Prot_kinase_dom"/>
</dbReference>
<dbReference type="Pfam" id="PF00069">
    <property type="entry name" value="Pkinase"/>
    <property type="match status" value="1"/>
</dbReference>
<dbReference type="SUPFAM" id="SSF56112">
    <property type="entry name" value="Protein kinase-like (PK-like)"/>
    <property type="match status" value="1"/>
</dbReference>
<dbReference type="Gene3D" id="3.60.40.10">
    <property type="entry name" value="PPM-type phosphatase domain"/>
    <property type="match status" value="1"/>
</dbReference>
<evidence type="ECO:0000256" key="1">
    <source>
        <dbReference type="ARBA" id="ARBA00022527"/>
    </source>
</evidence>
<proteinExistence type="predicted"/>
<organism evidence="9 10">
    <name type="scientific">Paraglaciecola mesophila KMM 241</name>
    <dbReference type="NCBI Taxonomy" id="1128912"/>
    <lineage>
        <taxon>Bacteria</taxon>
        <taxon>Pseudomonadati</taxon>
        <taxon>Pseudomonadota</taxon>
        <taxon>Gammaproteobacteria</taxon>
        <taxon>Alteromonadales</taxon>
        <taxon>Alteromonadaceae</taxon>
        <taxon>Paraglaciecola</taxon>
    </lineage>
</organism>
<gene>
    <name evidence="9" type="ORF">GMES_2113</name>
</gene>
<dbReference type="eggNOG" id="COG0631">
    <property type="taxonomic scope" value="Bacteria"/>
</dbReference>
<dbReference type="GO" id="GO:0004674">
    <property type="term" value="F:protein serine/threonine kinase activity"/>
    <property type="evidence" value="ECO:0007669"/>
    <property type="project" value="UniProtKB-KW"/>
</dbReference>
<dbReference type="Proteomes" id="UP000006263">
    <property type="component" value="Unassembled WGS sequence"/>
</dbReference>
<dbReference type="SUPFAM" id="SSF81606">
    <property type="entry name" value="PP2C-like"/>
    <property type="match status" value="1"/>
</dbReference>
<dbReference type="SMART" id="SM00331">
    <property type="entry name" value="PP2C_SIG"/>
    <property type="match status" value="1"/>
</dbReference>
<dbReference type="PROSITE" id="PS51746">
    <property type="entry name" value="PPM_2"/>
    <property type="match status" value="1"/>
</dbReference>
<reference evidence="9 10" key="1">
    <citation type="journal article" date="2017" name="Antonie Van Leeuwenhoek">
        <title>Rhizobium rhizosphaerae sp. nov., a novel species isolated from rice rhizosphere.</title>
        <authorList>
            <person name="Zhao J.J."/>
            <person name="Zhang J."/>
            <person name="Zhang R.J."/>
            <person name="Zhang C.W."/>
            <person name="Yin H.Q."/>
            <person name="Zhang X.X."/>
        </authorList>
    </citation>
    <scope>NUCLEOTIDE SEQUENCE [LARGE SCALE GENOMIC DNA]</scope>
    <source>
        <strain evidence="9 10">KMM 241</strain>
    </source>
</reference>
<dbReference type="eggNOG" id="COG0515">
    <property type="taxonomic scope" value="Bacteria"/>
</dbReference>
<keyword evidence="6" id="KW-1133">Transmembrane helix</keyword>
<dbReference type="PROSITE" id="PS50011">
    <property type="entry name" value="PROTEIN_KINASE_DOM"/>
    <property type="match status" value="1"/>
</dbReference>
<dbReference type="SMART" id="SM00220">
    <property type="entry name" value="S_TKc"/>
    <property type="match status" value="1"/>
</dbReference>
<dbReference type="EMBL" id="BAEP01000043">
    <property type="protein sequence ID" value="GAC24409.1"/>
    <property type="molecule type" value="Genomic_DNA"/>
</dbReference>
<dbReference type="GO" id="GO:0005524">
    <property type="term" value="F:ATP binding"/>
    <property type="evidence" value="ECO:0007669"/>
    <property type="project" value="UniProtKB-KW"/>
</dbReference>
<keyword evidence="2" id="KW-0808">Transferase</keyword>
<evidence type="ECO:0000256" key="6">
    <source>
        <dbReference type="SAM" id="Phobius"/>
    </source>
</evidence>
<keyword evidence="4 9" id="KW-0418">Kinase</keyword>
<dbReference type="CDD" id="cd14014">
    <property type="entry name" value="STKc_PknB_like"/>
    <property type="match status" value="1"/>
</dbReference>
<keyword evidence="1 9" id="KW-0723">Serine/threonine-protein kinase</keyword>
<dbReference type="Gene3D" id="1.10.510.10">
    <property type="entry name" value="Transferase(Phosphotransferase) domain 1"/>
    <property type="match status" value="1"/>
</dbReference>
<dbReference type="PANTHER" id="PTHR24351">
    <property type="entry name" value="RIBOSOMAL PROTEIN S6 KINASE"/>
    <property type="match status" value="1"/>
</dbReference>
<feature type="transmembrane region" description="Helical" evidence="6">
    <location>
        <begin position="567"/>
        <end position="587"/>
    </location>
</feature>
<evidence type="ECO:0000256" key="4">
    <source>
        <dbReference type="ARBA" id="ARBA00022777"/>
    </source>
</evidence>
<evidence type="ECO:0000256" key="3">
    <source>
        <dbReference type="ARBA" id="ARBA00022741"/>
    </source>
</evidence>
<evidence type="ECO:0000313" key="9">
    <source>
        <dbReference type="EMBL" id="GAC24409.1"/>
    </source>
</evidence>
<keyword evidence="6" id="KW-0812">Transmembrane</keyword>
<feature type="domain" description="Protein kinase" evidence="7">
    <location>
        <begin position="286"/>
        <end position="553"/>
    </location>
</feature>
<keyword evidence="6" id="KW-0472">Membrane</keyword>
<dbReference type="InterPro" id="IPR011009">
    <property type="entry name" value="Kinase-like_dom_sf"/>
</dbReference>
<dbReference type="InterPro" id="IPR036457">
    <property type="entry name" value="PPM-type-like_dom_sf"/>
</dbReference>
<dbReference type="SMART" id="SM00332">
    <property type="entry name" value="PP2Cc"/>
    <property type="match status" value="1"/>
</dbReference>
<keyword evidence="5" id="KW-0067">ATP-binding</keyword>
<evidence type="ECO:0000259" key="8">
    <source>
        <dbReference type="PROSITE" id="PS51746"/>
    </source>
</evidence>
<evidence type="ECO:0000259" key="7">
    <source>
        <dbReference type="PROSITE" id="PS50011"/>
    </source>
</evidence>
<dbReference type="RefSeq" id="WP_006992560.1">
    <property type="nucleotide sequence ID" value="NZ_BAEP01000043.1"/>
</dbReference>
<dbReference type="InterPro" id="IPR001932">
    <property type="entry name" value="PPM-type_phosphatase-like_dom"/>
</dbReference>
<comment type="caution">
    <text evidence="9">The sequence shown here is derived from an EMBL/GenBank/DDBJ whole genome shotgun (WGS) entry which is preliminary data.</text>
</comment>